<feature type="transmembrane region" description="Helical" evidence="1">
    <location>
        <begin position="6"/>
        <end position="27"/>
    </location>
</feature>
<name>A0A2N1MKW6_9GLOM</name>
<dbReference type="VEuPathDB" id="FungiDB:FUN_020066"/>
<accession>A0A2N1MKW6</accession>
<keyword evidence="1" id="KW-0472">Membrane</keyword>
<dbReference type="Proteomes" id="UP000233469">
    <property type="component" value="Unassembled WGS sequence"/>
</dbReference>
<protein>
    <submittedName>
        <fullName evidence="2">Uncharacterized protein</fullName>
    </submittedName>
</protein>
<dbReference type="AlphaFoldDB" id="A0A2N1MKW6"/>
<feature type="transmembrane region" description="Helical" evidence="1">
    <location>
        <begin position="123"/>
        <end position="148"/>
    </location>
</feature>
<keyword evidence="1" id="KW-1133">Transmembrane helix</keyword>
<reference evidence="2 3" key="2">
    <citation type="submission" date="2017-10" db="EMBL/GenBank/DDBJ databases">
        <title>Extensive intraspecific genome diversity in a model arbuscular mycorrhizal fungus.</title>
        <authorList>
            <person name="Chen E.C.H."/>
            <person name="Morin E."/>
            <person name="Baudet D."/>
            <person name="Noel J."/>
            <person name="Ndikumana S."/>
            <person name="Charron P."/>
            <person name="St-Onge C."/>
            <person name="Giorgi J."/>
            <person name="Grigoriev I.V."/>
            <person name="Roux C."/>
            <person name="Martin F.M."/>
            <person name="Corradi N."/>
        </authorList>
    </citation>
    <scope>NUCLEOTIDE SEQUENCE [LARGE SCALE GENOMIC DNA]</scope>
    <source>
        <strain evidence="2 3">C2</strain>
    </source>
</reference>
<gene>
    <name evidence="2" type="ORF">RhiirC2_183096</name>
</gene>
<dbReference type="EMBL" id="LLXL01001966">
    <property type="protein sequence ID" value="PKK62284.1"/>
    <property type="molecule type" value="Genomic_DNA"/>
</dbReference>
<keyword evidence="1" id="KW-0812">Transmembrane</keyword>
<sequence length="149" mass="17892">MHPPFFLFLISLYIFLLFRINLIILFLNNCKNGKIFKTTPHVDDDIIKEGMNKYKHHKNPYVMISRSISHRQSAKYIYYRNKRMFNLQGRNPIGPIPRLGQCQRDQYPNPVFYQVSFPESYNIFIIIIIIIIFIISCIFSLTILYYYII</sequence>
<evidence type="ECO:0000313" key="3">
    <source>
        <dbReference type="Proteomes" id="UP000233469"/>
    </source>
</evidence>
<proteinExistence type="predicted"/>
<organism evidence="2 3">
    <name type="scientific">Rhizophagus irregularis</name>
    <dbReference type="NCBI Taxonomy" id="588596"/>
    <lineage>
        <taxon>Eukaryota</taxon>
        <taxon>Fungi</taxon>
        <taxon>Fungi incertae sedis</taxon>
        <taxon>Mucoromycota</taxon>
        <taxon>Glomeromycotina</taxon>
        <taxon>Glomeromycetes</taxon>
        <taxon>Glomerales</taxon>
        <taxon>Glomeraceae</taxon>
        <taxon>Rhizophagus</taxon>
    </lineage>
</organism>
<comment type="caution">
    <text evidence="2">The sequence shown here is derived from an EMBL/GenBank/DDBJ whole genome shotgun (WGS) entry which is preliminary data.</text>
</comment>
<evidence type="ECO:0000256" key="1">
    <source>
        <dbReference type="SAM" id="Phobius"/>
    </source>
</evidence>
<reference evidence="2 3" key="1">
    <citation type="submission" date="2016-04" db="EMBL/GenBank/DDBJ databases">
        <title>Genome analyses suggest a sexual origin of heterokaryosis in a supposedly ancient asexual fungus.</title>
        <authorList>
            <person name="Ropars J."/>
            <person name="Sedzielewska K."/>
            <person name="Noel J."/>
            <person name="Charron P."/>
            <person name="Farinelli L."/>
            <person name="Marton T."/>
            <person name="Kruger M."/>
            <person name="Pelin A."/>
            <person name="Brachmann A."/>
            <person name="Corradi N."/>
        </authorList>
    </citation>
    <scope>NUCLEOTIDE SEQUENCE [LARGE SCALE GENOMIC DNA]</scope>
    <source>
        <strain evidence="2 3">C2</strain>
    </source>
</reference>
<evidence type="ECO:0000313" key="2">
    <source>
        <dbReference type="EMBL" id="PKK62284.1"/>
    </source>
</evidence>